<dbReference type="Proteomes" id="UP000237608">
    <property type="component" value="Unassembled WGS sequence"/>
</dbReference>
<feature type="domain" description="DNA replication/recombination mediator RecO N-terminal" evidence="8">
    <location>
        <begin position="1"/>
        <end position="83"/>
    </location>
</feature>
<comment type="similarity">
    <text evidence="1 7">Belongs to the RecO family.</text>
</comment>
<proteinExistence type="inferred from homology"/>
<evidence type="ECO:0000313" key="9">
    <source>
        <dbReference type="EMBL" id="PQJ75265.1"/>
    </source>
</evidence>
<dbReference type="Pfam" id="PF02565">
    <property type="entry name" value="RecO_C"/>
    <property type="match status" value="1"/>
</dbReference>
<evidence type="ECO:0000256" key="7">
    <source>
        <dbReference type="HAMAP-Rule" id="MF_00201"/>
    </source>
</evidence>
<organism evidence="9 10">
    <name type="scientific">Polaribacter gangjinensis</name>
    <dbReference type="NCBI Taxonomy" id="574710"/>
    <lineage>
        <taxon>Bacteria</taxon>
        <taxon>Pseudomonadati</taxon>
        <taxon>Bacteroidota</taxon>
        <taxon>Flavobacteriia</taxon>
        <taxon>Flavobacteriales</taxon>
        <taxon>Flavobacteriaceae</taxon>
    </lineage>
</organism>
<dbReference type="SUPFAM" id="SSF57863">
    <property type="entry name" value="ArfGap/RecO-like zinc finger"/>
    <property type="match status" value="1"/>
</dbReference>
<evidence type="ECO:0000256" key="4">
    <source>
        <dbReference type="ARBA" id="ARBA00023172"/>
    </source>
</evidence>
<dbReference type="GO" id="GO:0043590">
    <property type="term" value="C:bacterial nucleoid"/>
    <property type="evidence" value="ECO:0007669"/>
    <property type="project" value="TreeGrafter"/>
</dbReference>
<dbReference type="InterPro" id="IPR042242">
    <property type="entry name" value="RecO_C"/>
</dbReference>
<dbReference type="GO" id="GO:0006310">
    <property type="term" value="P:DNA recombination"/>
    <property type="evidence" value="ECO:0007669"/>
    <property type="project" value="UniProtKB-UniRule"/>
</dbReference>
<evidence type="ECO:0000313" key="10">
    <source>
        <dbReference type="Proteomes" id="UP000237608"/>
    </source>
</evidence>
<dbReference type="EMBL" id="MSCL01000001">
    <property type="protein sequence ID" value="PQJ75265.1"/>
    <property type="molecule type" value="Genomic_DNA"/>
</dbReference>
<dbReference type="GO" id="GO:0006302">
    <property type="term" value="P:double-strand break repair"/>
    <property type="evidence" value="ECO:0007669"/>
    <property type="project" value="TreeGrafter"/>
</dbReference>
<dbReference type="PANTHER" id="PTHR33991:SF1">
    <property type="entry name" value="DNA REPAIR PROTEIN RECO"/>
    <property type="match status" value="1"/>
</dbReference>
<dbReference type="InterPro" id="IPR022572">
    <property type="entry name" value="DNA_rep/recomb_RecO_N"/>
</dbReference>
<dbReference type="InterPro" id="IPR037278">
    <property type="entry name" value="ARFGAP/RecO"/>
</dbReference>
<dbReference type="Gene3D" id="1.20.1440.120">
    <property type="entry name" value="Recombination protein O, C-terminal domain"/>
    <property type="match status" value="1"/>
</dbReference>
<keyword evidence="5 7" id="KW-0234">DNA repair</keyword>
<accession>A0A2S7WCA3</accession>
<comment type="function">
    <text evidence="7">Involved in DNA repair and RecF pathway recombination.</text>
</comment>
<evidence type="ECO:0000256" key="3">
    <source>
        <dbReference type="ARBA" id="ARBA00022763"/>
    </source>
</evidence>
<sequence>MPIITTNAIVLSSLKFGDSSLIVKCFTQQDGVKSYLVRGILKAKKGGLKVAYFQPLTQLKLVANHNIKSTLNSIKEIQVLQPYQTIYQDIVKQSITFFLSEVVSNVIQEEETNSALYDFLESSFHWLDSHEKISNFHLVFLVKLTSFLGFYPDISDSNKKGFHLLEGFFTDETYDKNVISENVFFLFKKLLNVNFENSDQLSFSKFERQQVLQVLISYYKLHIDSFRNPKSLDVLEAVFR</sequence>
<name>A0A2S7WCA3_9FLAO</name>
<keyword evidence="3 7" id="KW-0227">DNA damage</keyword>
<evidence type="ECO:0000256" key="6">
    <source>
        <dbReference type="ARBA" id="ARBA00033409"/>
    </source>
</evidence>
<dbReference type="SUPFAM" id="SSF50249">
    <property type="entry name" value="Nucleic acid-binding proteins"/>
    <property type="match status" value="1"/>
</dbReference>
<dbReference type="NCBIfam" id="TIGR00613">
    <property type="entry name" value="reco"/>
    <property type="match status" value="1"/>
</dbReference>
<dbReference type="RefSeq" id="WP_105046404.1">
    <property type="nucleotide sequence ID" value="NZ_CP150662.1"/>
</dbReference>
<dbReference type="Gene3D" id="2.40.50.140">
    <property type="entry name" value="Nucleic acid-binding proteins"/>
    <property type="match status" value="1"/>
</dbReference>
<dbReference type="InterPro" id="IPR003717">
    <property type="entry name" value="RecO"/>
</dbReference>
<dbReference type="PANTHER" id="PTHR33991">
    <property type="entry name" value="DNA REPAIR PROTEIN RECO"/>
    <property type="match status" value="1"/>
</dbReference>
<dbReference type="OrthoDB" id="9789152at2"/>
<comment type="caution">
    <text evidence="9">The sequence shown here is derived from an EMBL/GenBank/DDBJ whole genome shotgun (WGS) entry which is preliminary data.</text>
</comment>
<dbReference type="InterPro" id="IPR012340">
    <property type="entry name" value="NA-bd_OB-fold"/>
</dbReference>
<dbReference type="Pfam" id="PF11967">
    <property type="entry name" value="RecO_N"/>
    <property type="match status" value="1"/>
</dbReference>
<evidence type="ECO:0000259" key="8">
    <source>
        <dbReference type="Pfam" id="PF11967"/>
    </source>
</evidence>
<gene>
    <name evidence="7" type="primary">recO</name>
    <name evidence="9" type="ORF">BTO13_08400</name>
</gene>
<evidence type="ECO:0000256" key="2">
    <source>
        <dbReference type="ARBA" id="ARBA00021310"/>
    </source>
</evidence>
<keyword evidence="10" id="KW-1185">Reference proteome</keyword>
<reference evidence="9 10" key="1">
    <citation type="submission" date="2016-12" db="EMBL/GenBank/DDBJ databases">
        <title>Trade-off between light-utilization and light-protection in marine flavobacteria.</title>
        <authorList>
            <person name="Kumagai Y."/>
            <person name="Yoshizawa S."/>
            <person name="Kogure K."/>
            <person name="Iwasaki W."/>
        </authorList>
    </citation>
    <scope>NUCLEOTIDE SEQUENCE [LARGE SCALE GENOMIC DNA]</scope>
    <source>
        <strain evidence="9 10">KCTC 22729</strain>
    </source>
</reference>
<protein>
    <recommendedName>
        <fullName evidence="2 7">DNA repair protein RecO</fullName>
    </recommendedName>
    <alternativeName>
        <fullName evidence="6 7">Recombination protein O</fullName>
    </alternativeName>
</protein>
<keyword evidence="4 7" id="KW-0233">DNA recombination</keyword>
<dbReference type="HAMAP" id="MF_00201">
    <property type="entry name" value="RecO"/>
    <property type="match status" value="1"/>
</dbReference>
<evidence type="ECO:0000256" key="1">
    <source>
        <dbReference type="ARBA" id="ARBA00007452"/>
    </source>
</evidence>
<dbReference type="AlphaFoldDB" id="A0A2S7WCA3"/>
<evidence type="ECO:0000256" key="5">
    <source>
        <dbReference type="ARBA" id="ARBA00023204"/>
    </source>
</evidence>